<dbReference type="InterPro" id="IPR051263">
    <property type="entry name" value="C-type_cytochrome_biogenesis"/>
</dbReference>
<name>A0A7X0TS42_9GAMM</name>
<accession>A0A7X0TS42</accession>
<feature type="chain" id="PRO_5031599774" description="Cytochrome c-type biogenesis protein" evidence="7">
    <location>
        <begin position="20"/>
        <end position="152"/>
    </location>
</feature>
<evidence type="ECO:0000256" key="1">
    <source>
        <dbReference type="ARBA" id="ARBA00010342"/>
    </source>
</evidence>
<keyword evidence="2 7" id="KW-0349">Heme</keyword>
<keyword evidence="6 7" id="KW-0408">Iron</keyword>
<dbReference type="FunFam" id="1.10.8.640:FF:000001">
    <property type="entry name" value="Cytochrome c-type biogenesis protein"/>
    <property type="match status" value="1"/>
</dbReference>
<comment type="caution">
    <text evidence="9">The sequence shown here is derived from an EMBL/GenBank/DDBJ whole genome shotgun (WGS) entry which is preliminary data.</text>
</comment>
<evidence type="ECO:0000256" key="4">
    <source>
        <dbReference type="ARBA" id="ARBA00022729"/>
    </source>
</evidence>
<gene>
    <name evidence="9" type="ORF">HNQ55_000215</name>
</gene>
<dbReference type="InterPro" id="IPR005616">
    <property type="entry name" value="CcmH/CycL/Ccl2/NrfF_N"/>
</dbReference>
<evidence type="ECO:0000313" key="10">
    <source>
        <dbReference type="Proteomes" id="UP000537141"/>
    </source>
</evidence>
<dbReference type="AlphaFoldDB" id="A0A7X0TS42"/>
<dbReference type="PANTHER" id="PTHR47870">
    <property type="entry name" value="CYTOCHROME C-TYPE BIOGENESIS PROTEIN CCMH"/>
    <property type="match status" value="1"/>
</dbReference>
<dbReference type="GO" id="GO:0005886">
    <property type="term" value="C:plasma membrane"/>
    <property type="evidence" value="ECO:0007669"/>
    <property type="project" value="TreeGrafter"/>
</dbReference>
<evidence type="ECO:0000313" key="9">
    <source>
        <dbReference type="EMBL" id="MBB6541741.1"/>
    </source>
</evidence>
<dbReference type="GO" id="GO:0046872">
    <property type="term" value="F:metal ion binding"/>
    <property type="evidence" value="ECO:0007669"/>
    <property type="project" value="UniProtKB-KW"/>
</dbReference>
<organism evidence="9 10">
    <name type="scientific">Thalassotalea piscium</name>
    <dbReference type="NCBI Taxonomy" id="1230533"/>
    <lineage>
        <taxon>Bacteria</taxon>
        <taxon>Pseudomonadati</taxon>
        <taxon>Pseudomonadota</taxon>
        <taxon>Gammaproteobacteria</taxon>
        <taxon>Alteromonadales</taxon>
        <taxon>Colwelliaceae</taxon>
        <taxon>Thalassotalea</taxon>
    </lineage>
</organism>
<evidence type="ECO:0000256" key="5">
    <source>
        <dbReference type="ARBA" id="ARBA00022748"/>
    </source>
</evidence>
<keyword evidence="7" id="KW-0812">Transmembrane</keyword>
<comment type="similarity">
    <text evidence="1 7">Belongs to the CcmH/CycL/Ccl2/NrfF family.</text>
</comment>
<dbReference type="Gene3D" id="1.10.8.640">
    <property type="entry name" value="Cytochrome C biogenesis protein"/>
    <property type="match status" value="1"/>
</dbReference>
<dbReference type="Pfam" id="PF03918">
    <property type="entry name" value="CcmH"/>
    <property type="match status" value="1"/>
</dbReference>
<evidence type="ECO:0000256" key="3">
    <source>
        <dbReference type="ARBA" id="ARBA00022723"/>
    </source>
</evidence>
<keyword evidence="5" id="KW-0201">Cytochrome c-type biogenesis</keyword>
<sequence length="152" mass="17524">MNRLVIFIASIIFAFNVSAFTSDTYTFDDEVTQIRYNALVKELRCPKCQNQNLADSNSPIAADLRREVYELLQLNKSDGEIVDFMVERYGEFVLYRPKFSALTYILWFGPAILLFIGVVIVMFVLKNSAKKKQPQQLSTAQKNKLEQILKDK</sequence>
<keyword evidence="10" id="KW-1185">Reference proteome</keyword>
<protein>
    <recommendedName>
        <fullName evidence="7">Cytochrome c-type biogenesis protein</fullName>
    </recommendedName>
</protein>
<proteinExistence type="inferred from homology"/>
<reference evidence="9 10" key="1">
    <citation type="submission" date="2020-08" db="EMBL/GenBank/DDBJ databases">
        <title>Genomic Encyclopedia of Type Strains, Phase IV (KMG-IV): sequencing the most valuable type-strain genomes for metagenomic binning, comparative biology and taxonomic classification.</title>
        <authorList>
            <person name="Goeker M."/>
        </authorList>
    </citation>
    <scope>NUCLEOTIDE SEQUENCE [LARGE SCALE GENOMIC DNA]</scope>
    <source>
        <strain evidence="9 10">DSM 26287</strain>
    </source>
</reference>
<feature type="domain" description="CcmH/CycL/Ccl2/NrfF N-terminal" evidence="8">
    <location>
        <begin position="11"/>
        <end position="149"/>
    </location>
</feature>
<dbReference type="CDD" id="cd16378">
    <property type="entry name" value="CcmH_N"/>
    <property type="match status" value="1"/>
</dbReference>
<keyword evidence="7" id="KW-0472">Membrane</keyword>
<dbReference type="Proteomes" id="UP000537141">
    <property type="component" value="Unassembled WGS sequence"/>
</dbReference>
<dbReference type="InterPro" id="IPR038297">
    <property type="entry name" value="CcmH/CycL/NrfF/Ccl2_sf"/>
</dbReference>
<comment type="function">
    <text evidence="7">Possible subunit of a heme lyase.</text>
</comment>
<dbReference type="GO" id="GO:0017004">
    <property type="term" value="P:cytochrome complex assembly"/>
    <property type="evidence" value="ECO:0007669"/>
    <property type="project" value="UniProtKB-KW"/>
</dbReference>
<feature type="signal peptide" evidence="7">
    <location>
        <begin position="1"/>
        <end position="19"/>
    </location>
</feature>
<evidence type="ECO:0000256" key="7">
    <source>
        <dbReference type="RuleBase" id="RU364112"/>
    </source>
</evidence>
<dbReference type="RefSeq" id="WP_184421291.1">
    <property type="nucleotide sequence ID" value="NZ_AP027362.1"/>
</dbReference>
<evidence type="ECO:0000259" key="8">
    <source>
        <dbReference type="Pfam" id="PF03918"/>
    </source>
</evidence>
<feature type="transmembrane region" description="Helical" evidence="7">
    <location>
        <begin position="104"/>
        <end position="125"/>
    </location>
</feature>
<keyword evidence="7" id="KW-1133">Transmembrane helix</keyword>
<dbReference type="PANTHER" id="PTHR47870:SF1">
    <property type="entry name" value="CYTOCHROME C-TYPE BIOGENESIS PROTEIN CCMH"/>
    <property type="match status" value="1"/>
</dbReference>
<keyword evidence="3 7" id="KW-0479">Metal-binding</keyword>
<keyword evidence="4 7" id="KW-0732">Signal</keyword>
<dbReference type="EMBL" id="JACHHU010000001">
    <property type="protein sequence ID" value="MBB6541741.1"/>
    <property type="molecule type" value="Genomic_DNA"/>
</dbReference>
<evidence type="ECO:0000256" key="2">
    <source>
        <dbReference type="ARBA" id="ARBA00022617"/>
    </source>
</evidence>
<evidence type="ECO:0000256" key="6">
    <source>
        <dbReference type="ARBA" id="ARBA00023004"/>
    </source>
</evidence>